<dbReference type="InterPro" id="IPR000571">
    <property type="entry name" value="Znf_CCCH"/>
</dbReference>
<name>A0A0N0P5N7_LEPSE</name>
<keyword evidence="7" id="KW-0539">Nucleus</keyword>
<comment type="caution">
    <text evidence="11">The sequence shown here is derived from an EMBL/GenBank/DDBJ whole genome shotgun (WGS) entry which is preliminary data.</text>
</comment>
<dbReference type="InterPro" id="IPR007854">
    <property type="entry name" value="Fip1_dom"/>
</dbReference>
<dbReference type="InterPro" id="IPR036855">
    <property type="entry name" value="Znf_CCCH_sf"/>
</dbReference>
<feature type="zinc finger region" description="C3H1-type" evidence="8">
    <location>
        <begin position="211"/>
        <end position="238"/>
    </location>
</feature>
<evidence type="ECO:0000313" key="11">
    <source>
        <dbReference type="EMBL" id="KPI86679.1"/>
    </source>
</evidence>
<dbReference type="Pfam" id="PF00642">
    <property type="entry name" value="zf-CCCH"/>
    <property type="match status" value="1"/>
</dbReference>
<dbReference type="OrthoDB" id="1917198at2759"/>
<evidence type="ECO:0000256" key="1">
    <source>
        <dbReference type="ARBA" id="ARBA00004123"/>
    </source>
</evidence>
<dbReference type="SUPFAM" id="SSF90229">
    <property type="entry name" value="CCCH zinc finger"/>
    <property type="match status" value="1"/>
</dbReference>
<evidence type="ECO:0000256" key="8">
    <source>
        <dbReference type="PROSITE-ProRule" id="PRU00723"/>
    </source>
</evidence>
<keyword evidence="5 8" id="KW-0863">Zinc-finger</keyword>
<evidence type="ECO:0000256" key="5">
    <source>
        <dbReference type="ARBA" id="ARBA00022771"/>
    </source>
</evidence>
<dbReference type="SMART" id="SM00356">
    <property type="entry name" value="ZnF_C3H1"/>
    <property type="match status" value="1"/>
</dbReference>
<evidence type="ECO:0000256" key="2">
    <source>
        <dbReference type="ARBA" id="ARBA00007459"/>
    </source>
</evidence>
<evidence type="ECO:0000256" key="6">
    <source>
        <dbReference type="ARBA" id="ARBA00022833"/>
    </source>
</evidence>
<keyword evidence="12" id="KW-1185">Reference proteome</keyword>
<proteinExistence type="inferred from homology"/>
<dbReference type="PROSITE" id="PS50103">
    <property type="entry name" value="ZF_C3H1"/>
    <property type="match status" value="1"/>
</dbReference>
<evidence type="ECO:0000256" key="3">
    <source>
        <dbReference type="ARBA" id="ARBA00022664"/>
    </source>
</evidence>
<feature type="region of interest" description="Disordered" evidence="9">
    <location>
        <begin position="311"/>
        <end position="337"/>
    </location>
</feature>
<accession>A0A0N0P5N7</accession>
<dbReference type="OMA" id="NANYKTR"/>
<keyword evidence="3" id="KW-0507">mRNA processing</keyword>
<protein>
    <recommendedName>
        <fullName evidence="10">C3H1-type domain-containing protein</fullName>
    </recommendedName>
</protein>
<sequence length="337" mass="35943">MEGSDDVFVINNTEEEQVEEVPVAHAEEATKETEADAMEHVKGLVPLCIQHLHGPQLSSATFGYDIAQMSKRPWAEPGAKLSDYFNYGFNERSWRVYCAMQKGGEESLLAKATEMLQKLEATGLPSGGVGVGGGGHEEVGAAAADPSMMMGRNMGNNGGAPMDGYGGGYGGEMAMHRGGYGGGGRPFHQRDYHGGFGGPHNANDSRAHNANYKTRLCKSFAEGHCNRGDMCNYAHGVAELRQHGGGAAPNQQEQQQQAQPPDAHYGGPAFFPGASAPPAPERTANYLMPPFQVAGAVPPMSQSTMMMAQDRGEGVGGFRQPPKRQRHEGGGVYEPQY</sequence>
<evidence type="ECO:0000256" key="9">
    <source>
        <dbReference type="SAM" id="MobiDB-lite"/>
    </source>
</evidence>
<dbReference type="GO" id="GO:0008270">
    <property type="term" value="F:zinc ion binding"/>
    <property type="evidence" value="ECO:0007669"/>
    <property type="project" value="UniProtKB-KW"/>
</dbReference>
<feature type="compositionally biased region" description="Low complexity" evidence="9">
    <location>
        <begin position="248"/>
        <end position="274"/>
    </location>
</feature>
<gene>
    <name evidence="11" type="ORF">ABL78_4237</name>
</gene>
<feature type="domain" description="C3H1-type" evidence="10">
    <location>
        <begin position="211"/>
        <end position="238"/>
    </location>
</feature>
<evidence type="ECO:0000256" key="4">
    <source>
        <dbReference type="ARBA" id="ARBA00022723"/>
    </source>
</evidence>
<organism evidence="11 12">
    <name type="scientific">Leptomonas seymouri</name>
    <dbReference type="NCBI Taxonomy" id="5684"/>
    <lineage>
        <taxon>Eukaryota</taxon>
        <taxon>Discoba</taxon>
        <taxon>Euglenozoa</taxon>
        <taxon>Kinetoplastea</taxon>
        <taxon>Metakinetoplastina</taxon>
        <taxon>Trypanosomatida</taxon>
        <taxon>Trypanosomatidae</taxon>
        <taxon>Leishmaniinae</taxon>
        <taxon>Leptomonas</taxon>
    </lineage>
</organism>
<keyword evidence="4 8" id="KW-0479">Metal-binding</keyword>
<dbReference type="GO" id="GO:0051252">
    <property type="term" value="P:regulation of RNA metabolic process"/>
    <property type="evidence" value="ECO:0007669"/>
    <property type="project" value="UniProtKB-ARBA"/>
</dbReference>
<dbReference type="AlphaFoldDB" id="A0A0N0P5N7"/>
<dbReference type="FunFam" id="4.10.1000.10:FF:000003">
    <property type="entry name" value="Zinc finger CCCH domain-containing protein"/>
    <property type="match status" value="1"/>
</dbReference>
<dbReference type="Proteomes" id="UP000038009">
    <property type="component" value="Unassembled WGS sequence"/>
</dbReference>
<keyword evidence="6 8" id="KW-0862">Zinc</keyword>
<comment type="similarity">
    <text evidence="2">Belongs to the FIP1 family.</text>
</comment>
<comment type="subcellular location">
    <subcellularLocation>
        <location evidence="1">Nucleus</location>
    </subcellularLocation>
</comment>
<dbReference type="GO" id="GO:0006397">
    <property type="term" value="P:mRNA processing"/>
    <property type="evidence" value="ECO:0007669"/>
    <property type="project" value="UniProtKB-KW"/>
</dbReference>
<dbReference type="VEuPathDB" id="TriTrypDB:Lsey_0120_0040"/>
<dbReference type="Gene3D" id="4.10.1000.10">
    <property type="entry name" value="Zinc finger, CCCH-type"/>
    <property type="match status" value="1"/>
</dbReference>
<dbReference type="Pfam" id="PF05182">
    <property type="entry name" value="Fip1"/>
    <property type="match status" value="1"/>
</dbReference>
<feature type="region of interest" description="Disordered" evidence="9">
    <location>
        <begin position="243"/>
        <end position="278"/>
    </location>
</feature>
<dbReference type="GO" id="GO:0010468">
    <property type="term" value="P:regulation of gene expression"/>
    <property type="evidence" value="ECO:0007669"/>
    <property type="project" value="UniProtKB-ARBA"/>
</dbReference>
<dbReference type="EMBL" id="LJSK01000120">
    <property type="protein sequence ID" value="KPI86679.1"/>
    <property type="molecule type" value="Genomic_DNA"/>
</dbReference>
<evidence type="ECO:0000259" key="10">
    <source>
        <dbReference type="PROSITE" id="PS50103"/>
    </source>
</evidence>
<evidence type="ECO:0000313" key="12">
    <source>
        <dbReference type="Proteomes" id="UP000038009"/>
    </source>
</evidence>
<evidence type="ECO:0000256" key="7">
    <source>
        <dbReference type="ARBA" id="ARBA00023242"/>
    </source>
</evidence>
<reference evidence="11 12" key="1">
    <citation type="journal article" date="2015" name="PLoS Pathog.">
        <title>Leptomonas seymouri: Adaptations to the Dixenous Life Cycle Analyzed by Genome Sequencing, Transcriptome Profiling and Co-infection with Leishmania donovani.</title>
        <authorList>
            <person name="Kraeva N."/>
            <person name="Butenko A."/>
            <person name="Hlavacova J."/>
            <person name="Kostygov A."/>
            <person name="Myskova J."/>
            <person name="Grybchuk D."/>
            <person name="Lestinova T."/>
            <person name="Votypka J."/>
            <person name="Volf P."/>
            <person name="Opperdoes F."/>
            <person name="Flegontov P."/>
            <person name="Lukes J."/>
            <person name="Yurchenko V."/>
        </authorList>
    </citation>
    <scope>NUCLEOTIDE SEQUENCE [LARGE SCALE GENOMIC DNA]</scope>
    <source>
        <strain evidence="11 12">ATCC 30220</strain>
    </source>
</reference>
<dbReference type="GO" id="GO:0005634">
    <property type="term" value="C:nucleus"/>
    <property type="evidence" value="ECO:0007669"/>
    <property type="project" value="UniProtKB-SubCell"/>
</dbReference>